<dbReference type="AlphaFoldDB" id="A0A671KVA8"/>
<evidence type="ECO:0000313" key="2">
    <source>
        <dbReference type="Ensembl" id="ENSSANP00000010561.1"/>
    </source>
</evidence>
<dbReference type="Proteomes" id="UP000472260">
    <property type="component" value="Unassembled WGS sequence"/>
</dbReference>
<keyword evidence="1" id="KW-1133">Transmembrane helix</keyword>
<evidence type="ECO:0000313" key="3">
    <source>
        <dbReference type="Proteomes" id="UP000472260"/>
    </source>
</evidence>
<protein>
    <submittedName>
        <fullName evidence="2">Uncharacterized protein</fullName>
    </submittedName>
</protein>
<reference evidence="2" key="1">
    <citation type="submission" date="2025-08" db="UniProtKB">
        <authorList>
            <consortium name="Ensembl"/>
        </authorList>
    </citation>
    <scope>IDENTIFICATION</scope>
</reference>
<dbReference type="Ensembl" id="ENSSANT00000011311.1">
    <property type="protein sequence ID" value="ENSSANP00000010561.1"/>
    <property type="gene ID" value="ENSSANG00000005801.1"/>
</dbReference>
<keyword evidence="1" id="KW-0812">Transmembrane</keyword>
<keyword evidence="1" id="KW-0472">Membrane</keyword>
<organism evidence="2 3">
    <name type="scientific">Sinocyclocheilus anshuiensis</name>
    <dbReference type="NCBI Taxonomy" id="1608454"/>
    <lineage>
        <taxon>Eukaryota</taxon>
        <taxon>Metazoa</taxon>
        <taxon>Chordata</taxon>
        <taxon>Craniata</taxon>
        <taxon>Vertebrata</taxon>
        <taxon>Euteleostomi</taxon>
        <taxon>Actinopterygii</taxon>
        <taxon>Neopterygii</taxon>
        <taxon>Teleostei</taxon>
        <taxon>Ostariophysi</taxon>
        <taxon>Cypriniformes</taxon>
        <taxon>Cyprinidae</taxon>
        <taxon>Cyprininae</taxon>
        <taxon>Sinocyclocheilus</taxon>
    </lineage>
</organism>
<proteinExistence type="predicted"/>
<name>A0A671KVA8_9TELE</name>
<evidence type="ECO:0000256" key="1">
    <source>
        <dbReference type="SAM" id="Phobius"/>
    </source>
</evidence>
<keyword evidence="3" id="KW-1185">Reference proteome</keyword>
<sequence>YSPQCCLGTYFCPFGLYNVCFYLPFSHLPQDFHFPLFMTLVHLVIIFCFSTLTRFAMQCWMGKPRVTLPWKVYLSKVAPTGKNLCVLLNNHNYLYIF</sequence>
<accession>A0A671KVA8</accession>
<feature type="transmembrane region" description="Helical" evidence="1">
    <location>
        <begin position="32"/>
        <end position="55"/>
    </location>
</feature>
<reference evidence="2" key="2">
    <citation type="submission" date="2025-09" db="UniProtKB">
        <authorList>
            <consortium name="Ensembl"/>
        </authorList>
    </citation>
    <scope>IDENTIFICATION</scope>
</reference>